<proteinExistence type="predicted"/>
<dbReference type="Pfam" id="PF08548">
    <property type="entry name" value="Peptidase_M10_C"/>
    <property type="match status" value="1"/>
</dbReference>
<dbReference type="InterPro" id="IPR013858">
    <property type="entry name" value="Peptidase_M10B_C"/>
</dbReference>
<evidence type="ECO:0000256" key="2">
    <source>
        <dbReference type="ARBA" id="ARBA00004613"/>
    </source>
</evidence>
<dbReference type="PANTHER" id="PTHR38340:SF1">
    <property type="entry name" value="S-LAYER PROTEIN"/>
    <property type="match status" value="1"/>
</dbReference>
<dbReference type="Proteomes" id="UP000094622">
    <property type="component" value="Unassembled WGS sequence"/>
</dbReference>
<dbReference type="SUPFAM" id="SSF51120">
    <property type="entry name" value="beta-Roll"/>
    <property type="match status" value="3"/>
</dbReference>
<evidence type="ECO:0000256" key="1">
    <source>
        <dbReference type="ARBA" id="ARBA00001913"/>
    </source>
</evidence>
<reference evidence="6 7" key="1">
    <citation type="submission" date="2016-07" db="EMBL/GenBank/DDBJ databases">
        <title>Draft Genome Sequence of Methylobrevis pamukkalensis PK2.</title>
        <authorList>
            <person name="Vasilenko O.V."/>
            <person name="Doronina N.V."/>
            <person name="Shmareva M.N."/>
            <person name="Tarlachkov S.V."/>
            <person name="Mustakhimov I."/>
            <person name="Trotsenko Y.A."/>
        </authorList>
    </citation>
    <scope>NUCLEOTIDE SEQUENCE [LARGE SCALE GENOMIC DNA]</scope>
    <source>
        <strain evidence="6 7">PK2</strain>
    </source>
</reference>
<comment type="cofactor">
    <cofactor evidence="1">
        <name>Ca(2+)</name>
        <dbReference type="ChEBI" id="CHEBI:29108"/>
    </cofactor>
</comment>
<dbReference type="Gene3D" id="2.150.10.10">
    <property type="entry name" value="Serralysin-like metalloprotease, C-terminal"/>
    <property type="match status" value="1"/>
</dbReference>
<dbReference type="GO" id="GO:0016787">
    <property type="term" value="F:hydrolase activity"/>
    <property type="evidence" value="ECO:0007669"/>
    <property type="project" value="UniProtKB-KW"/>
</dbReference>
<dbReference type="InterPro" id="IPR018511">
    <property type="entry name" value="Hemolysin-typ_Ca-bd_CS"/>
</dbReference>
<dbReference type="EMBL" id="MCRJ01000131">
    <property type="protein sequence ID" value="ODN68806.1"/>
    <property type="molecule type" value="Genomic_DNA"/>
</dbReference>
<dbReference type="GO" id="GO:0005509">
    <property type="term" value="F:calcium ion binding"/>
    <property type="evidence" value="ECO:0007669"/>
    <property type="project" value="InterPro"/>
</dbReference>
<protein>
    <submittedName>
        <fullName evidence="6">Serralysin B</fullName>
        <ecNumber evidence="6">3.4.24.40</ecNumber>
    </submittedName>
</protein>
<keyword evidence="7" id="KW-1185">Reference proteome</keyword>
<sequence length="313" mass="33111">MQPGKFSSIGGLRGNVGIALGTYIENAIGTNYDDLIIGNEKANRLEGGKGIDTLVGLKGADTLIGGDGDDILLGGVDADRLEGGAGNDRLEGGTGGDAMVGGLGRDVYLVDGALDVVVERSAEGVDEIRLQTSAQISISHVEKVTLEASAQNVSVKVGIRGEADPSTKAHLVVTGNDKANSIQVLYNDSRDPIIGLLGGAGADTFHFGGTGDFDFFELHFADFQTKSDKLDVSNLIDRYSYQGWFDGSFEGVQMYRSNIKIATGFDEEGNVISETLASHFESDAQWMVFKGDGTRTYWVGDIYGSIAHGDLIV</sequence>
<evidence type="ECO:0000259" key="5">
    <source>
        <dbReference type="Pfam" id="PF08548"/>
    </source>
</evidence>
<dbReference type="AlphaFoldDB" id="A0A1E3GZ21"/>
<dbReference type="PROSITE" id="PS00330">
    <property type="entry name" value="HEMOLYSIN_CALCIUM"/>
    <property type="match status" value="2"/>
</dbReference>
<dbReference type="PRINTS" id="PR00313">
    <property type="entry name" value="CABNDNGRPT"/>
</dbReference>
<keyword evidence="4" id="KW-0677">Repeat</keyword>
<comment type="caution">
    <text evidence="6">The sequence shown here is derived from an EMBL/GenBank/DDBJ whole genome shotgun (WGS) entry which is preliminary data.</text>
</comment>
<evidence type="ECO:0000256" key="4">
    <source>
        <dbReference type="ARBA" id="ARBA00022737"/>
    </source>
</evidence>
<name>A0A1E3GZ21_9HYPH</name>
<dbReference type="PANTHER" id="PTHR38340">
    <property type="entry name" value="S-LAYER PROTEIN"/>
    <property type="match status" value="1"/>
</dbReference>
<dbReference type="EC" id="3.4.24.40" evidence="6"/>
<dbReference type="GO" id="GO:0005615">
    <property type="term" value="C:extracellular space"/>
    <property type="evidence" value="ECO:0007669"/>
    <property type="project" value="InterPro"/>
</dbReference>
<organism evidence="6 7">
    <name type="scientific">Methylobrevis pamukkalensis</name>
    <dbReference type="NCBI Taxonomy" id="1439726"/>
    <lineage>
        <taxon>Bacteria</taxon>
        <taxon>Pseudomonadati</taxon>
        <taxon>Pseudomonadota</taxon>
        <taxon>Alphaproteobacteria</taxon>
        <taxon>Hyphomicrobiales</taxon>
        <taxon>Pleomorphomonadaceae</taxon>
        <taxon>Methylobrevis</taxon>
    </lineage>
</organism>
<dbReference type="InterPro" id="IPR011049">
    <property type="entry name" value="Serralysin-like_metalloprot_C"/>
</dbReference>
<comment type="subcellular location">
    <subcellularLocation>
        <location evidence="2">Secreted</location>
    </subcellularLocation>
</comment>
<accession>A0A1E3GZ21</accession>
<evidence type="ECO:0000313" key="7">
    <source>
        <dbReference type="Proteomes" id="UP000094622"/>
    </source>
</evidence>
<keyword evidence="3" id="KW-0964">Secreted</keyword>
<evidence type="ECO:0000313" key="6">
    <source>
        <dbReference type="EMBL" id="ODN68806.1"/>
    </source>
</evidence>
<evidence type="ECO:0000256" key="3">
    <source>
        <dbReference type="ARBA" id="ARBA00022525"/>
    </source>
</evidence>
<dbReference type="InterPro" id="IPR050557">
    <property type="entry name" value="RTX_toxin/Mannuronan_C5-epim"/>
</dbReference>
<dbReference type="InterPro" id="IPR001343">
    <property type="entry name" value="Hemolysn_Ca-bd"/>
</dbReference>
<gene>
    <name evidence="6" type="primary">prtB</name>
    <name evidence="6" type="ORF">A6302_03882</name>
</gene>
<keyword evidence="6" id="KW-0378">Hydrolase</keyword>
<feature type="domain" description="Peptidase M10 serralysin C-terminal" evidence="5">
    <location>
        <begin position="3"/>
        <end position="239"/>
    </location>
</feature>
<dbReference type="Pfam" id="PF00353">
    <property type="entry name" value="HemolysinCabind"/>
    <property type="match status" value="1"/>
</dbReference>